<sequence>MKLFRERKRKHICGFTEVHYQFGGSRDGEAIFRGIRDTKENSSKTPFYADWNNFRSHSSFTSRRVTFGQKNSQYCRAKRGSSAFWSQVLIGACRRKSWATYCALDDHVANKKSNESRYFPSNGCTDNSSGPKTAASRSHQDSSRLEKADIALKGQMDKIERSTTDVQANESTKIALRPHHIVKLLDSLVFYDDILRHDPLCEAAVDLVENLATHWNKEKKSSSLDEQGEENDDDDDDYEDDEVETELEEYDSEDLVSAISQLTNSNSNSTERSYFSTTSFLPLGLSLSHQGKKSTSLFEACKAYLRVLAEFNSSWEDHFIQLVLFYSNNSFTRACIRAEGVHSKLQPCIVASACRDLCALEQLYRYLNPDILSYWVNEISPELGQLFYLDGKVASSSYYQVKDKDDIALAELMKESYCRWPELVEELIKRYGKRGCGVFAVNYVFRYVGSSNQNFLPLESFDSVHLDELTGMEEHKVAFMKNLELFLSGKRAHNVLLIGSRGTGKSSLVKAVAQANFERGLRIIQLDDALELRELRNSYSEMSRLPQRFLVFMDDIGADMTSEEIRALKSVMEGGLQTIPSNILIVATCNRRSLLFPEVARAESSYRYRGGEDVNMWDAEEERLGLGERFGLVLTFAPPDSKRYVQVVKHLAHCYSLNPHDDFLIQRAVDFAKRKNSYSGRTAKQFIIQIWSEQAYLQDSWKSDKNG</sequence>
<feature type="region of interest" description="Disordered" evidence="1">
    <location>
        <begin position="217"/>
        <end position="246"/>
    </location>
</feature>
<feature type="compositionally biased region" description="Polar residues" evidence="1">
    <location>
        <begin position="122"/>
        <end position="137"/>
    </location>
</feature>
<feature type="region of interest" description="Disordered" evidence="1">
    <location>
        <begin position="116"/>
        <end position="145"/>
    </location>
</feature>
<accession>A0A9C7PXM6</accession>
<organism evidence="3 4">
    <name type="scientific">Galdieria partita</name>
    <dbReference type="NCBI Taxonomy" id="83374"/>
    <lineage>
        <taxon>Eukaryota</taxon>
        <taxon>Rhodophyta</taxon>
        <taxon>Bangiophyceae</taxon>
        <taxon>Galdieriales</taxon>
        <taxon>Galdieriaceae</taxon>
        <taxon>Galdieria</taxon>
    </lineage>
</organism>
<dbReference type="InterPro" id="IPR008533">
    <property type="entry name" value="DUF815"/>
</dbReference>
<comment type="caution">
    <text evidence="3">The sequence shown here is derived from an EMBL/GenBank/DDBJ whole genome shotgun (WGS) entry which is preliminary data.</text>
</comment>
<dbReference type="Proteomes" id="UP001061958">
    <property type="component" value="Unassembled WGS sequence"/>
</dbReference>
<dbReference type="SUPFAM" id="SSF52540">
    <property type="entry name" value="P-loop containing nucleoside triphosphate hydrolases"/>
    <property type="match status" value="1"/>
</dbReference>
<name>A0A9C7PXM6_9RHOD</name>
<evidence type="ECO:0000259" key="2">
    <source>
        <dbReference type="SMART" id="SM00382"/>
    </source>
</evidence>
<dbReference type="AlphaFoldDB" id="A0A9C7PXM6"/>
<proteinExistence type="predicted"/>
<dbReference type="InterPro" id="IPR027417">
    <property type="entry name" value="P-loop_NTPase"/>
</dbReference>
<dbReference type="PANTHER" id="PTHR42935">
    <property type="entry name" value="SLR0930 PROTEIN"/>
    <property type="match status" value="1"/>
</dbReference>
<feature type="domain" description="AAA+ ATPase" evidence="2">
    <location>
        <begin position="491"/>
        <end position="611"/>
    </location>
</feature>
<dbReference type="Pfam" id="PF05673">
    <property type="entry name" value="DUF815"/>
    <property type="match status" value="1"/>
</dbReference>
<dbReference type="InterPro" id="IPR003593">
    <property type="entry name" value="AAA+_ATPase"/>
</dbReference>
<gene>
    <name evidence="3" type="ORF">GpartN1_g3840.t1</name>
</gene>
<protein>
    <recommendedName>
        <fullName evidence="2">AAA+ ATPase domain-containing protein</fullName>
    </recommendedName>
</protein>
<dbReference type="EMBL" id="BQMJ01000029">
    <property type="protein sequence ID" value="GJQ12049.1"/>
    <property type="molecule type" value="Genomic_DNA"/>
</dbReference>
<keyword evidence="4" id="KW-1185">Reference proteome</keyword>
<evidence type="ECO:0000313" key="3">
    <source>
        <dbReference type="EMBL" id="GJQ12049.1"/>
    </source>
</evidence>
<reference evidence="3" key="2">
    <citation type="submission" date="2022-01" db="EMBL/GenBank/DDBJ databases">
        <authorList>
            <person name="Hirooka S."/>
            <person name="Miyagishima S.Y."/>
        </authorList>
    </citation>
    <scope>NUCLEOTIDE SEQUENCE</scope>
    <source>
        <strain evidence="3">NBRC 102759</strain>
    </source>
</reference>
<dbReference type="SMART" id="SM00382">
    <property type="entry name" value="AAA"/>
    <property type="match status" value="1"/>
</dbReference>
<reference evidence="3" key="1">
    <citation type="journal article" date="2022" name="Proc. Natl. Acad. Sci. U.S.A.">
        <title>Life cycle and functional genomics of the unicellular red alga Galdieria for elucidating algal and plant evolution and industrial use.</title>
        <authorList>
            <person name="Hirooka S."/>
            <person name="Itabashi T."/>
            <person name="Ichinose T.M."/>
            <person name="Onuma R."/>
            <person name="Fujiwara T."/>
            <person name="Yamashita S."/>
            <person name="Jong L.W."/>
            <person name="Tomita R."/>
            <person name="Iwane A.H."/>
            <person name="Miyagishima S.Y."/>
        </authorList>
    </citation>
    <scope>NUCLEOTIDE SEQUENCE</scope>
    <source>
        <strain evidence="3">NBRC 102759</strain>
    </source>
</reference>
<dbReference type="CDD" id="cd00009">
    <property type="entry name" value="AAA"/>
    <property type="match status" value="1"/>
</dbReference>
<dbReference type="Gene3D" id="3.40.50.300">
    <property type="entry name" value="P-loop containing nucleotide triphosphate hydrolases"/>
    <property type="match status" value="1"/>
</dbReference>
<dbReference type="PANTHER" id="PTHR42935:SF1">
    <property type="entry name" value="SLR0930 PROTEIN"/>
    <property type="match status" value="1"/>
</dbReference>
<dbReference type="OrthoDB" id="10261178at2759"/>
<evidence type="ECO:0000313" key="4">
    <source>
        <dbReference type="Proteomes" id="UP001061958"/>
    </source>
</evidence>
<evidence type="ECO:0000256" key="1">
    <source>
        <dbReference type="SAM" id="MobiDB-lite"/>
    </source>
</evidence>
<feature type="compositionally biased region" description="Acidic residues" evidence="1">
    <location>
        <begin position="226"/>
        <end position="246"/>
    </location>
</feature>